<comment type="caution">
    <text evidence="3">The sequence shown here is derived from an EMBL/GenBank/DDBJ whole genome shotgun (WGS) entry which is preliminary data.</text>
</comment>
<dbReference type="InterPro" id="IPR039523">
    <property type="entry name" value="RimK-rel_E_lig_ATP-grasp"/>
</dbReference>
<dbReference type="SUPFAM" id="SSF50630">
    <property type="entry name" value="Acid proteases"/>
    <property type="match status" value="1"/>
</dbReference>
<evidence type="ECO:0000313" key="4">
    <source>
        <dbReference type="Proteomes" id="UP000179233"/>
    </source>
</evidence>
<dbReference type="SUPFAM" id="SSF56059">
    <property type="entry name" value="Glutathione synthetase ATP-binding domain-like"/>
    <property type="match status" value="1"/>
</dbReference>
<feature type="domain" description="ATP-grasp" evidence="2">
    <location>
        <begin position="38"/>
        <end position="289"/>
    </location>
</feature>
<dbReference type="GO" id="GO:0046872">
    <property type="term" value="F:metal ion binding"/>
    <property type="evidence" value="ECO:0007669"/>
    <property type="project" value="InterPro"/>
</dbReference>
<organism evidence="3 4">
    <name type="scientific">Candidatus Chisholmbacteria bacterium RIFCSPHIGHO2_01_FULL_52_32</name>
    <dbReference type="NCBI Taxonomy" id="1797591"/>
    <lineage>
        <taxon>Bacteria</taxon>
        <taxon>Candidatus Chisholmiibacteriota</taxon>
    </lineage>
</organism>
<accession>A0A1G1VQH1</accession>
<evidence type="ECO:0000256" key="1">
    <source>
        <dbReference type="PROSITE-ProRule" id="PRU00409"/>
    </source>
</evidence>
<dbReference type="Proteomes" id="UP000179233">
    <property type="component" value="Unassembled WGS sequence"/>
</dbReference>
<dbReference type="PANTHER" id="PTHR21621:SF0">
    <property type="entry name" value="BETA-CITRYLGLUTAMATE SYNTHASE B-RELATED"/>
    <property type="match status" value="1"/>
</dbReference>
<dbReference type="EMBL" id="MHCJ01000007">
    <property type="protein sequence ID" value="OGY17651.1"/>
    <property type="molecule type" value="Genomic_DNA"/>
</dbReference>
<gene>
    <name evidence="3" type="ORF">A2786_05595</name>
</gene>
<dbReference type="PROSITE" id="PS50975">
    <property type="entry name" value="ATP_GRASP"/>
    <property type="match status" value="1"/>
</dbReference>
<keyword evidence="1" id="KW-0547">Nucleotide-binding</keyword>
<reference evidence="3 4" key="1">
    <citation type="journal article" date="2016" name="Nat. Commun.">
        <title>Thousands of microbial genomes shed light on interconnected biogeochemical processes in an aquifer system.</title>
        <authorList>
            <person name="Anantharaman K."/>
            <person name="Brown C.T."/>
            <person name="Hug L.A."/>
            <person name="Sharon I."/>
            <person name="Castelle C.J."/>
            <person name="Probst A.J."/>
            <person name="Thomas B.C."/>
            <person name="Singh A."/>
            <person name="Wilkins M.J."/>
            <person name="Karaoz U."/>
            <person name="Brodie E.L."/>
            <person name="Williams K.H."/>
            <person name="Hubbard S.S."/>
            <person name="Banfield J.F."/>
        </authorList>
    </citation>
    <scope>NUCLEOTIDE SEQUENCE [LARGE SCALE GENOMIC DNA]</scope>
</reference>
<dbReference type="GO" id="GO:0005524">
    <property type="term" value="F:ATP binding"/>
    <property type="evidence" value="ECO:0007669"/>
    <property type="project" value="UniProtKB-UniRule"/>
</dbReference>
<protein>
    <recommendedName>
        <fullName evidence="2">ATP-grasp domain-containing protein</fullName>
    </recommendedName>
</protein>
<dbReference type="Gene3D" id="3.30.470.20">
    <property type="entry name" value="ATP-grasp fold, B domain"/>
    <property type="match status" value="2"/>
</dbReference>
<evidence type="ECO:0000259" key="2">
    <source>
        <dbReference type="PROSITE" id="PS50975"/>
    </source>
</evidence>
<dbReference type="GO" id="GO:0005737">
    <property type="term" value="C:cytoplasm"/>
    <property type="evidence" value="ECO:0007669"/>
    <property type="project" value="TreeGrafter"/>
</dbReference>
<proteinExistence type="predicted"/>
<dbReference type="Gene3D" id="2.40.70.10">
    <property type="entry name" value="Acid Proteases"/>
    <property type="match status" value="1"/>
</dbReference>
<dbReference type="GO" id="GO:0009432">
    <property type="term" value="P:SOS response"/>
    <property type="evidence" value="ECO:0007669"/>
    <property type="project" value="TreeGrafter"/>
</dbReference>
<dbReference type="InterPro" id="IPR021109">
    <property type="entry name" value="Peptidase_aspartic_dom_sf"/>
</dbReference>
<dbReference type="AlphaFoldDB" id="A0A1G1VQH1"/>
<dbReference type="InterPro" id="IPR011761">
    <property type="entry name" value="ATP-grasp"/>
</dbReference>
<dbReference type="GO" id="GO:0018169">
    <property type="term" value="F:ribosomal S6-glutamic acid ligase activity"/>
    <property type="evidence" value="ECO:0007669"/>
    <property type="project" value="TreeGrafter"/>
</dbReference>
<dbReference type="Pfam" id="PF14397">
    <property type="entry name" value="ATPgrasp_ST"/>
    <property type="match status" value="1"/>
</dbReference>
<name>A0A1G1VQH1_9BACT</name>
<keyword evidence="1" id="KW-0067">ATP-binding</keyword>
<sequence>MAFLVSHIMGLNARNHLFLSRYNSKQGKAIADSKLLTKRFLRRHGFPHPELYGVFRNFSDVPRFDWGSLRRNFVIKPSEGYGGDGIVIVKRRLGSEAFLSVEQEEILLDDLKLHVLDILEGNYHKYEMPDTAFIEERVPRHPAFRHYAYRGTPDVRIIVFNQVPIMAMLRLPTPGSHGKANLHQGGLCLGVDLATGITTHGTIFDRPTLYVPVSGKKVSGLRIPQWDEMLEISLAVAREVGLGYMAADFVLHSKKGPMILELTARPGLGIQIANRAGLQKRLERVEGLEQAGKGKGIQISRALFAESFADRVLAKRGAKIIGVHELVKVKDAHGKKLEILAKVDTGAFRSSIDRKLAKSLGLLRKGNILWQNYYYSSLGRERRPVIELTYWLSGRRVKTAISVSDRSKFREKLLIGRKDLKTFLVRSE</sequence>
<dbReference type="PANTHER" id="PTHR21621">
    <property type="entry name" value="RIBOSOMAL PROTEIN S6 MODIFICATION PROTEIN"/>
    <property type="match status" value="1"/>
</dbReference>
<evidence type="ECO:0000313" key="3">
    <source>
        <dbReference type="EMBL" id="OGY17651.1"/>
    </source>
</evidence>